<proteinExistence type="predicted"/>
<comment type="caution">
    <text evidence="1">The sequence shown here is derived from an EMBL/GenBank/DDBJ whole genome shotgun (WGS) entry which is preliminary data.</text>
</comment>
<protein>
    <submittedName>
        <fullName evidence="1">Uncharacterized protein</fullName>
    </submittedName>
</protein>
<organism evidence="1">
    <name type="scientific">mine drainage metagenome</name>
    <dbReference type="NCBI Taxonomy" id="410659"/>
    <lineage>
        <taxon>unclassified sequences</taxon>
        <taxon>metagenomes</taxon>
        <taxon>ecological metagenomes</taxon>
    </lineage>
</organism>
<reference evidence="1" key="1">
    <citation type="submission" date="2013-08" db="EMBL/GenBank/DDBJ databases">
        <authorList>
            <person name="Mendez C."/>
            <person name="Richter M."/>
            <person name="Ferrer M."/>
            <person name="Sanchez J."/>
        </authorList>
    </citation>
    <scope>NUCLEOTIDE SEQUENCE</scope>
</reference>
<accession>T1CBZ0</accession>
<evidence type="ECO:0000313" key="1">
    <source>
        <dbReference type="EMBL" id="EQD63264.1"/>
    </source>
</evidence>
<dbReference type="AlphaFoldDB" id="T1CBZ0"/>
<sequence>MYSTYEYFTSDNASFIGGDRCLASSGSLTTTATLTVNTIWTPITPAASNDILQLSGVARGKVQNLGYSGEANVQGHTHYNISSNYDTQSYIFGTTPAVTQQGLWSWHSEYADLNSSNNNIGVLTTQQRIYDRYFQTYNFGTTCRYYYNYTVDAFVNYLNTSRIIIPDQIGNTASENYVTNNGQTSSPYTPSTNTNTSQSACTAHGLLNVCTSSRYTCAYQLWGDTNSSNNGLLFSEPSGTTVQCANGHDYALVGSDSATIYYNGNTYSGNNLYINVTSGAKGNNYWVSYSVTTGCGFGGLGCTTNYYMGDAFKAIGYTNTTILPYFLYNITMPTTVSNLNNRVGYLNLSYDMYSPHNYLSPNQYLEPFPTSTGSAFFANVNGKFGEYPLNATAINNPQSNSLSGLPTIHFLNTLTSQQVANLGSSGVSLKSLLGSTTNLGGYQVMTIGSPGFITASPNDYIYIINYSNACAGWFCTSKQTTSNLYVLRFVPKGNFNISNLQPDEVPFSSNIISSYQQGPPFNGAANVQSAKTNWLSEWKTYWNNTLTEQSANLYVIGEATLSTVTGGAFGNPSGFLGLGKAFAGGGTFSFVPTALTADYANDVFLEGKTPGGNHLVLGYVLANGTSNETELSHYKQMVSNEFAVSPGGQYLYLANLSEGNVTIFHSLNLTFLTNMTLAYENYSYVLNITKYLADGGPYHSQRVANFYKQQANVVTSNVIDNTAYHSPIAISESNGVLYVLDNWVFTVNGNPSTILMLRAFTANDSEVPIDPSHIPDMLPTSNSIPALSTGYSSIPYPPYGWPIAANISLGNGNYISYCVANCTYTPSNIPGSKSNGYLPIGPMVYAGSASNVYFSSNFNNTAYILAHDSGLTTTTTYSCGSPRFPRTCTSTTTTPAQYTELLTFSMDISNYTSPSLLANMSFSCYLNTTHASANPCIDAPHNSPVGNTLKNMNGPLLGVPSSFKYAENLGSPDKYIVLSNLVGSAFPGSSSSSATSSNSGNTLASNSAIANQIVSNEANAGTSTGVAAAPQTFLKSSISGYFLIPFNESYTLVQKWGPDPAPGILISGGGSCPAYTFPGQNINGNATTVQTNVTYGYSDAAVLPSIMNETVEGGPT</sequence>
<feature type="non-terminal residue" evidence="1">
    <location>
        <position position="1116"/>
    </location>
</feature>
<name>T1CBZ0_9ZZZZ</name>
<reference evidence="1" key="2">
    <citation type="journal article" date="2014" name="ISME J.">
        <title>Microbial stratification in low pH oxic and suboxic macroscopic growths along an acid mine drainage.</title>
        <authorList>
            <person name="Mendez-Garcia C."/>
            <person name="Mesa V."/>
            <person name="Sprenger R.R."/>
            <person name="Richter M."/>
            <person name="Diez M.S."/>
            <person name="Solano J."/>
            <person name="Bargiela R."/>
            <person name="Golyshina O.V."/>
            <person name="Manteca A."/>
            <person name="Ramos J.L."/>
            <person name="Gallego J.R."/>
            <person name="Llorente I."/>
            <person name="Martins Dos Santos V.A."/>
            <person name="Jensen O.N."/>
            <person name="Pelaez A.I."/>
            <person name="Sanchez J."/>
            <person name="Ferrer M."/>
        </authorList>
    </citation>
    <scope>NUCLEOTIDE SEQUENCE</scope>
</reference>
<gene>
    <name evidence="1" type="ORF">B2A_02437</name>
</gene>
<dbReference type="EMBL" id="AUZZ01001664">
    <property type="protein sequence ID" value="EQD63264.1"/>
    <property type="molecule type" value="Genomic_DNA"/>
</dbReference>